<keyword evidence="5" id="KW-0964">Secreted</keyword>
<comment type="function">
    <text evidence="10">Neurotensin may play an endocrine or paracrine role in the regulation of fat metabolism. It causes contraction of smooth muscle.</text>
</comment>
<evidence type="ECO:0000313" key="14">
    <source>
        <dbReference type="Ensembl" id="ENSAMXP00005050218.1"/>
    </source>
</evidence>
<dbReference type="GO" id="GO:0005184">
    <property type="term" value="F:neuropeptide hormone activity"/>
    <property type="evidence" value="ECO:0007669"/>
    <property type="project" value="InterPro"/>
</dbReference>
<dbReference type="GeneID" id="103027919"/>
<evidence type="ECO:0000256" key="6">
    <source>
        <dbReference type="ARBA" id="ARBA00022685"/>
    </source>
</evidence>
<comment type="subunit">
    <text evidence="11">Interacts with NTSR1. Interacts with SORT1. Interacts with SORL1.</text>
</comment>
<dbReference type="PRINTS" id="PR01668">
    <property type="entry name" value="NEUROTENSIN"/>
</dbReference>
<comment type="similarity">
    <text evidence="3">Belongs to the neurotensin family.</text>
</comment>
<dbReference type="InterPro" id="IPR008055">
    <property type="entry name" value="NeurotensiN"/>
</dbReference>
<evidence type="ECO:0000256" key="1">
    <source>
        <dbReference type="ARBA" id="ARBA00004398"/>
    </source>
</evidence>
<feature type="chain" id="PRO_5044669654" description="Neurotensin/neuromedin N" evidence="12">
    <location>
        <begin position="23"/>
        <end position="161"/>
    </location>
</feature>
<evidence type="ECO:0000256" key="9">
    <source>
        <dbReference type="ARBA" id="ARBA00023329"/>
    </source>
</evidence>
<keyword evidence="6" id="KW-0165">Cleavage on pair of basic residues</keyword>
<keyword evidence="9" id="KW-0968">Cytoplasmic vesicle</keyword>
<dbReference type="Proteomes" id="UP000694621">
    <property type="component" value="Unplaced"/>
</dbReference>
<evidence type="ECO:0000256" key="3">
    <source>
        <dbReference type="ARBA" id="ARBA00009827"/>
    </source>
</evidence>
<comment type="subcellular location">
    <subcellularLocation>
        <location evidence="1">Cytoplasmic vesicle</location>
        <location evidence="1">Secretory vesicle</location>
    </subcellularLocation>
    <subcellularLocation>
        <location evidence="2">Secreted</location>
    </subcellularLocation>
</comment>
<evidence type="ECO:0000256" key="2">
    <source>
        <dbReference type="ARBA" id="ARBA00004613"/>
    </source>
</evidence>
<reference evidence="13 16" key="1">
    <citation type="submission" date="2021-07" db="EMBL/GenBank/DDBJ databases">
        <authorList>
            <person name="Imarazene B."/>
            <person name="Zahm M."/>
            <person name="Klopp C."/>
            <person name="Cabau C."/>
            <person name="Beille S."/>
            <person name="Jouanno E."/>
            <person name="Castinel A."/>
            <person name="Lluch J."/>
            <person name="Gil L."/>
            <person name="Kuchtly C."/>
            <person name="Lopez Roques C."/>
            <person name="Donnadieu C."/>
            <person name="Parrinello H."/>
            <person name="Journot L."/>
            <person name="Du K."/>
            <person name="Schartl M."/>
            <person name="Retaux S."/>
            <person name="Guiguen Y."/>
        </authorList>
    </citation>
    <scope>NUCLEOTIDE SEQUENCE [LARGE SCALE GENOMIC DNA]</scope>
    <source>
        <strain evidence="13">Pach_M1</strain>
        <tissue evidence="13">Testis</tissue>
    </source>
</reference>
<evidence type="ECO:0000313" key="16">
    <source>
        <dbReference type="Proteomes" id="UP000752171"/>
    </source>
</evidence>
<dbReference type="PANTHER" id="PTHR15356:SF0">
    <property type="entry name" value="NEUROTENSIN_NEUROMEDIN N"/>
    <property type="match status" value="1"/>
</dbReference>
<evidence type="ECO:0000313" key="13">
    <source>
        <dbReference type="EMBL" id="KAG9273124.1"/>
    </source>
</evidence>
<keyword evidence="7 12" id="KW-0732">Signal</keyword>
<keyword evidence="8" id="KW-0838">Vasoactive</keyword>
<dbReference type="CTD" id="4922"/>
<dbReference type="GO" id="GO:0097746">
    <property type="term" value="P:blood vessel diameter maintenance"/>
    <property type="evidence" value="ECO:0007669"/>
    <property type="project" value="UniProtKB-KW"/>
</dbReference>
<sequence length="161" mass="18838">MQVTKMQLTSVVLLCLICSGFSSDVDEAKDAMEEEMLSSLYTSEVKQSRHSAPLWQLPLQNMCRMLGSISESWQDWTAEEIQTAYEQRLSTALSQTLQDLYNLQSVCRILHPRELHYGEEYLELDQDSENPLKRKSPYILKRQLHTNKARRPYILKRSSFY</sequence>
<dbReference type="Pfam" id="PF07421">
    <property type="entry name" value="Pro-NT_NN"/>
    <property type="match status" value="1"/>
</dbReference>
<dbReference type="Proteomes" id="UP000752171">
    <property type="component" value="Unassembled WGS sequence"/>
</dbReference>
<dbReference type="GO" id="GO:0005576">
    <property type="term" value="C:extracellular region"/>
    <property type="evidence" value="ECO:0007669"/>
    <property type="project" value="UniProtKB-SubCell"/>
</dbReference>
<evidence type="ECO:0000256" key="11">
    <source>
        <dbReference type="ARBA" id="ARBA00046937"/>
    </source>
</evidence>
<proteinExistence type="inferred from homology"/>
<dbReference type="GO" id="GO:0030133">
    <property type="term" value="C:transport vesicle"/>
    <property type="evidence" value="ECO:0007669"/>
    <property type="project" value="UniProtKB-SubCell"/>
</dbReference>
<dbReference type="EMBL" id="JAICCE010000009">
    <property type="protein sequence ID" value="KAG9273124.1"/>
    <property type="molecule type" value="Genomic_DNA"/>
</dbReference>
<organism evidence="14 15">
    <name type="scientific">Astyanax mexicanus</name>
    <name type="common">Blind cave fish</name>
    <name type="synonym">Astyanax fasciatus mexicanus</name>
    <dbReference type="NCBI Taxonomy" id="7994"/>
    <lineage>
        <taxon>Eukaryota</taxon>
        <taxon>Metazoa</taxon>
        <taxon>Chordata</taxon>
        <taxon>Craniata</taxon>
        <taxon>Vertebrata</taxon>
        <taxon>Euteleostomi</taxon>
        <taxon>Actinopterygii</taxon>
        <taxon>Neopterygii</taxon>
        <taxon>Teleostei</taxon>
        <taxon>Ostariophysi</taxon>
        <taxon>Characiformes</taxon>
        <taxon>Characoidei</taxon>
        <taxon>Acestrorhamphidae</taxon>
        <taxon>Acestrorhamphinae</taxon>
        <taxon>Astyanax</taxon>
    </lineage>
</organism>
<evidence type="ECO:0000256" key="4">
    <source>
        <dbReference type="ARBA" id="ARBA00016213"/>
    </source>
</evidence>
<dbReference type="OrthoDB" id="9929102at2759"/>
<dbReference type="PANTHER" id="PTHR15356">
    <property type="entry name" value="NEUROTENSIN/NEUROMEDIN N"/>
    <property type="match status" value="1"/>
</dbReference>
<reference evidence="14" key="2">
    <citation type="submission" date="2025-05" db="UniProtKB">
        <authorList>
            <consortium name="Ensembl"/>
        </authorList>
    </citation>
    <scope>IDENTIFICATION</scope>
</reference>
<dbReference type="AlphaFoldDB" id="A0A8B9LH25"/>
<dbReference type="KEGG" id="amex:103027919"/>
<evidence type="ECO:0000256" key="5">
    <source>
        <dbReference type="ARBA" id="ARBA00022525"/>
    </source>
</evidence>
<evidence type="ECO:0000256" key="12">
    <source>
        <dbReference type="SAM" id="SignalP"/>
    </source>
</evidence>
<evidence type="ECO:0000313" key="15">
    <source>
        <dbReference type="Proteomes" id="UP000694621"/>
    </source>
</evidence>
<feature type="signal peptide" evidence="12">
    <location>
        <begin position="1"/>
        <end position="22"/>
    </location>
</feature>
<protein>
    <recommendedName>
        <fullName evidence="4">Neurotensin/neuromedin N</fullName>
    </recommendedName>
</protein>
<gene>
    <name evidence="13" type="primary">NTS</name>
    <name evidence="13" type="ORF">AMEX_G12222</name>
</gene>
<evidence type="ECO:0000256" key="7">
    <source>
        <dbReference type="ARBA" id="ARBA00022729"/>
    </source>
</evidence>
<evidence type="ECO:0000256" key="10">
    <source>
        <dbReference type="ARBA" id="ARBA00025449"/>
    </source>
</evidence>
<evidence type="ECO:0000256" key="8">
    <source>
        <dbReference type="ARBA" id="ARBA00022858"/>
    </source>
</evidence>
<dbReference type="Ensembl" id="ENSAMXT00005054435.1">
    <property type="protein sequence ID" value="ENSAMXP00005050218.1"/>
    <property type="gene ID" value="ENSAMXG00005022806.1"/>
</dbReference>
<accession>A0A8B9LH25</accession>
<name>A0A8B9LH25_ASTMX</name>